<protein>
    <submittedName>
        <fullName evidence="1">Uncharacterized protein</fullName>
    </submittedName>
</protein>
<gene>
    <name evidence="1" type="ORF">BD310DRAFT_938869</name>
</gene>
<dbReference type="AlphaFoldDB" id="A0A4Q9PI98"/>
<name>A0A4Q9PI98_9APHY</name>
<accession>A0A4Q9PI98</accession>
<evidence type="ECO:0000313" key="2">
    <source>
        <dbReference type="Proteomes" id="UP000292082"/>
    </source>
</evidence>
<sequence length="82" mass="9201">MPSGGAPDDLGRTSLPTYRRDMSRVAAHWPGPYCDHTAGILQKKLFKTYFGHSGSCIRMDSWEPTAPRHMIERLSSTYTGLM</sequence>
<keyword evidence="2" id="KW-1185">Reference proteome</keyword>
<organism evidence="1 2">
    <name type="scientific">Dichomitus squalens</name>
    <dbReference type="NCBI Taxonomy" id="114155"/>
    <lineage>
        <taxon>Eukaryota</taxon>
        <taxon>Fungi</taxon>
        <taxon>Dikarya</taxon>
        <taxon>Basidiomycota</taxon>
        <taxon>Agaricomycotina</taxon>
        <taxon>Agaricomycetes</taxon>
        <taxon>Polyporales</taxon>
        <taxon>Polyporaceae</taxon>
        <taxon>Dichomitus</taxon>
    </lineage>
</organism>
<reference evidence="1 2" key="1">
    <citation type="submission" date="2019-01" db="EMBL/GenBank/DDBJ databases">
        <title>Draft genome sequences of three monokaryotic isolates of the white-rot basidiomycete fungus Dichomitus squalens.</title>
        <authorList>
            <consortium name="DOE Joint Genome Institute"/>
            <person name="Lopez S.C."/>
            <person name="Andreopoulos B."/>
            <person name="Pangilinan J."/>
            <person name="Lipzen A."/>
            <person name="Riley R."/>
            <person name="Ahrendt S."/>
            <person name="Ng V."/>
            <person name="Barry K."/>
            <person name="Daum C."/>
            <person name="Grigoriev I.V."/>
            <person name="Hilden K.S."/>
            <person name="Makela M.R."/>
            <person name="de Vries R.P."/>
        </authorList>
    </citation>
    <scope>NUCLEOTIDE SEQUENCE [LARGE SCALE GENOMIC DNA]</scope>
    <source>
        <strain evidence="1 2">CBS 464.89</strain>
    </source>
</reference>
<evidence type="ECO:0000313" key="1">
    <source>
        <dbReference type="EMBL" id="TBU53006.1"/>
    </source>
</evidence>
<dbReference type="EMBL" id="ML145228">
    <property type="protein sequence ID" value="TBU53006.1"/>
    <property type="molecule type" value="Genomic_DNA"/>
</dbReference>
<dbReference type="Proteomes" id="UP000292082">
    <property type="component" value="Unassembled WGS sequence"/>
</dbReference>
<proteinExistence type="predicted"/>